<keyword evidence="2" id="KW-0812">Transmembrane</keyword>
<dbReference type="AlphaFoldDB" id="A0AAD6X811"/>
<comment type="caution">
    <text evidence="3">The sequence shown here is derived from an EMBL/GenBank/DDBJ whole genome shotgun (WGS) entry which is preliminary data.</text>
</comment>
<sequence length="307" mass="33705">MRPSLALFFRPGRSAWAKVVPDASSKGKNSCKGKAEAPSGTNPTSIATTGPLHPPPPSIRDPYLYNLIQKVNERLDRQDLQIAVPLILKAGINTLSLALLLCLMRRHRRAYKHIIDYLHQLRWIRRPAPVIASPNTPPRLLLPPKNLDVLALASFLLSLLQPPALGTPHYNQKWFAKLMVEINAVLPPADAQRLGKNFLTTRVGGQVRLARNIAAHEVSLAAFLAAARAQQDAEKSGVCPPHPDWAEALWLWKMVEGGNGSLDESSFTPYHLTITLYNSLCLKIPPKRLLTTLTVSGAGDASDDEAE</sequence>
<name>A0AAD6X811_9AGAR</name>
<accession>A0AAD6X811</accession>
<feature type="compositionally biased region" description="Polar residues" evidence="1">
    <location>
        <begin position="39"/>
        <end position="48"/>
    </location>
</feature>
<protein>
    <submittedName>
        <fullName evidence="3">Uncharacterized protein</fullName>
    </submittedName>
</protein>
<organism evidence="3 4">
    <name type="scientific">Mycena alexandri</name>
    <dbReference type="NCBI Taxonomy" id="1745969"/>
    <lineage>
        <taxon>Eukaryota</taxon>
        <taxon>Fungi</taxon>
        <taxon>Dikarya</taxon>
        <taxon>Basidiomycota</taxon>
        <taxon>Agaricomycotina</taxon>
        <taxon>Agaricomycetes</taxon>
        <taxon>Agaricomycetidae</taxon>
        <taxon>Agaricales</taxon>
        <taxon>Marasmiineae</taxon>
        <taxon>Mycenaceae</taxon>
        <taxon>Mycena</taxon>
    </lineage>
</organism>
<keyword evidence="2" id="KW-1133">Transmembrane helix</keyword>
<dbReference type="Proteomes" id="UP001218188">
    <property type="component" value="Unassembled WGS sequence"/>
</dbReference>
<evidence type="ECO:0000256" key="2">
    <source>
        <dbReference type="SAM" id="Phobius"/>
    </source>
</evidence>
<keyword evidence="4" id="KW-1185">Reference proteome</keyword>
<proteinExistence type="predicted"/>
<evidence type="ECO:0000313" key="3">
    <source>
        <dbReference type="EMBL" id="KAJ7035529.1"/>
    </source>
</evidence>
<dbReference type="EMBL" id="JARJCM010000049">
    <property type="protein sequence ID" value="KAJ7035529.1"/>
    <property type="molecule type" value="Genomic_DNA"/>
</dbReference>
<evidence type="ECO:0000313" key="4">
    <source>
        <dbReference type="Proteomes" id="UP001218188"/>
    </source>
</evidence>
<gene>
    <name evidence="3" type="ORF">C8F04DRAFT_1097560</name>
</gene>
<keyword evidence="2" id="KW-0472">Membrane</keyword>
<feature type="transmembrane region" description="Helical" evidence="2">
    <location>
        <begin position="82"/>
        <end position="103"/>
    </location>
</feature>
<reference evidence="3" key="1">
    <citation type="submission" date="2023-03" db="EMBL/GenBank/DDBJ databases">
        <title>Massive genome expansion in bonnet fungi (Mycena s.s.) driven by repeated elements and novel gene families across ecological guilds.</title>
        <authorList>
            <consortium name="Lawrence Berkeley National Laboratory"/>
            <person name="Harder C.B."/>
            <person name="Miyauchi S."/>
            <person name="Viragh M."/>
            <person name="Kuo A."/>
            <person name="Thoen E."/>
            <person name="Andreopoulos B."/>
            <person name="Lu D."/>
            <person name="Skrede I."/>
            <person name="Drula E."/>
            <person name="Henrissat B."/>
            <person name="Morin E."/>
            <person name="Kohler A."/>
            <person name="Barry K."/>
            <person name="LaButti K."/>
            <person name="Morin E."/>
            <person name="Salamov A."/>
            <person name="Lipzen A."/>
            <person name="Mereny Z."/>
            <person name="Hegedus B."/>
            <person name="Baldrian P."/>
            <person name="Stursova M."/>
            <person name="Weitz H."/>
            <person name="Taylor A."/>
            <person name="Grigoriev I.V."/>
            <person name="Nagy L.G."/>
            <person name="Martin F."/>
            <person name="Kauserud H."/>
        </authorList>
    </citation>
    <scope>NUCLEOTIDE SEQUENCE</scope>
    <source>
        <strain evidence="3">CBHHK200</strain>
    </source>
</reference>
<feature type="region of interest" description="Disordered" evidence="1">
    <location>
        <begin position="21"/>
        <end position="57"/>
    </location>
</feature>
<evidence type="ECO:0000256" key="1">
    <source>
        <dbReference type="SAM" id="MobiDB-lite"/>
    </source>
</evidence>